<protein>
    <submittedName>
        <fullName evidence="2">Uncharacterized protein</fullName>
    </submittedName>
</protein>
<evidence type="ECO:0000256" key="1">
    <source>
        <dbReference type="SAM" id="MobiDB-lite"/>
    </source>
</evidence>
<accession>A0A6A1V3D9</accession>
<evidence type="ECO:0000313" key="3">
    <source>
        <dbReference type="Proteomes" id="UP000516437"/>
    </source>
</evidence>
<evidence type="ECO:0000313" key="2">
    <source>
        <dbReference type="EMBL" id="KAB1207141.1"/>
    </source>
</evidence>
<sequence>MQMENICISKENIPVFLAASSNSHIHVSICSRPVSDPPSVSRDQGPFLSPFCHNMVLYPGIGFDGSSQLSQIVGLGLIEEISRIQRLVFVHSFSAKSSKLLWFFFQVYGGKGEQQKDKSNLRIVLKILEVLQCHHTTLVDDLAQLTLTIESGEIGKATDVTRADGALAIAAKEFKTQELKHQGNKQLKSALECRKKSRVGHKSSAATVSQPVARRLQLEDDSEVSSADEEHSQWTK</sequence>
<feature type="region of interest" description="Disordered" evidence="1">
    <location>
        <begin position="190"/>
        <end position="236"/>
    </location>
</feature>
<dbReference type="Proteomes" id="UP000516437">
    <property type="component" value="Chromosome 7"/>
</dbReference>
<name>A0A6A1V3D9_9ROSI</name>
<proteinExistence type="predicted"/>
<gene>
    <name evidence="2" type="ORF">CJ030_MR7G011462</name>
</gene>
<dbReference type="AlphaFoldDB" id="A0A6A1V3D9"/>
<dbReference type="EMBL" id="RXIC02000025">
    <property type="protein sequence ID" value="KAB1207141.1"/>
    <property type="molecule type" value="Genomic_DNA"/>
</dbReference>
<keyword evidence="3" id="KW-1185">Reference proteome</keyword>
<comment type="caution">
    <text evidence="2">The sequence shown here is derived from an EMBL/GenBank/DDBJ whole genome shotgun (WGS) entry which is preliminary data.</text>
</comment>
<reference evidence="2 3" key="1">
    <citation type="journal article" date="2019" name="Plant Biotechnol. J.">
        <title>The red bayberry genome and genetic basis of sex determination.</title>
        <authorList>
            <person name="Jia H.M."/>
            <person name="Jia H.J."/>
            <person name="Cai Q.L."/>
            <person name="Wang Y."/>
            <person name="Zhao H.B."/>
            <person name="Yang W.F."/>
            <person name="Wang G.Y."/>
            <person name="Li Y.H."/>
            <person name="Zhan D.L."/>
            <person name="Shen Y.T."/>
            <person name="Niu Q.F."/>
            <person name="Chang L."/>
            <person name="Qiu J."/>
            <person name="Zhao L."/>
            <person name="Xie H.B."/>
            <person name="Fu W.Y."/>
            <person name="Jin J."/>
            <person name="Li X.W."/>
            <person name="Jiao Y."/>
            <person name="Zhou C.C."/>
            <person name="Tu T."/>
            <person name="Chai C.Y."/>
            <person name="Gao J.L."/>
            <person name="Fan L.J."/>
            <person name="van de Weg E."/>
            <person name="Wang J.Y."/>
            <person name="Gao Z.S."/>
        </authorList>
    </citation>
    <scope>NUCLEOTIDE SEQUENCE [LARGE SCALE GENOMIC DNA]</scope>
    <source>
        <tissue evidence="2">Leaves</tissue>
    </source>
</reference>
<organism evidence="2 3">
    <name type="scientific">Morella rubra</name>
    <name type="common">Chinese bayberry</name>
    <dbReference type="NCBI Taxonomy" id="262757"/>
    <lineage>
        <taxon>Eukaryota</taxon>
        <taxon>Viridiplantae</taxon>
        <taxon>Streptophyta</taxon>
        <taxon>Embryophyta</taxon>
        <taxon>Tracheophyta</taxon>
        <taxon>Spermatophyta</taxon>
        <taxon>Magnoliopsida</taxon>
        <taxon>eudicotyledons</taxon>
        <taxon>Gunneridae</taxon>
        <taxon>Pentapetalae</taxon>
        <taxon>rosids</taxon>
        <taxon>fabids</taxon>
        <taxon>Fagales</taxon>
        <taxon>Myricaceae</taxon>
        <taxon>Morella</taxon>
    </lineage>
</organism>